<dbReference type="NCBIfam" id="NF002542">
    <property type="entry name" value="PRK02101.1-3"/>
    <property type="match status" value="1"/>
</dbReference>
<dbReference type="GO" id="GO:0033194">
    <property type="term" value="P:response to hydroperoxide"/>
    <property type="evidence" value="ECO:0007669"/>
    <property type="project" value="TreeGrafter"/>
</dbReference>
<dbReference type="GO" id="GO:0005829">
    <property type="term" value="C:cytosol"/>
    <property type="evidence" value="ECO:0007669"/>
    <property type="project" value="TreeGrafter"/>
</dbReference>
<dbReference type="HAMAP" id="MF_00652">
    <property type="entry name" value="UPF0246"/>
    <property type="match status" value="1"/>
</dbReference>
<gene>
    <name evidence="1" type="ORF">GALL_448290</name>
</gene>
<reference evidence="1" key="1">
    <citation type="submission" date="2016-10" db="EMBL/GenBank/DDBJ databases">
        <title>Sequence of Gallionella enrichment culture.</title>
        <authorList>
            <person name="Poehlein A."/>
            <person name="Muehling M."/>
            <person name="Daniel R."/>
        </authorList>
    </citation>
    <scope>NUCLEOTIDE SEQUENCE</scope>
</reference>
<dbReference type="AlphaFoldDB" id="A0A1J5Q0I6"/>
<organism evidence="1">
    <name type="scientific">mine drainage metagenome</name>
    <dbReference type="NCBI Taxonomy" id="410659"/>
    <lineage>
        <taxon>unclassified sequences</taxon>
        <taxon>metagenomes</taxon>
        <taxon>ecological metagenomes</taxon>
    </lineage>
</organism>
<dbReference type="PANTHER" id="PTHR30283">
    <property type="entry name" value="PEROXIDE STRESS RESPONSE PROTEIN YAAA"/>
    <property type="match status" value="1"/>
</dbReference>
<dbReference type="Pfam" id="PF03883">
    <property type="entry name" value="H2O2_YaaD"/>
    <property type="match status" value="1"/>
</dbReference>
<sequence length="261" mass="29228">MLLMVLSPAKTLDYTTPPTTTEATQPQFVGRARELVKVLRTQSPQELAALMGISDRLAALNAARFTEWRPTFTPENSKQAILAFNGDVYEGLDAPSLSVDDLHWAQRHLRVLSGLYGLLRPLDLMRPYRLEMGTPWANAKGKDLYAFWGSRLAKALDAELAEGGSEPVLVNLASDEYFRAVDRKALRARVVQPVFQDGTPQAGYKVVSFYAKRARGLMARHVITHRSTKVDELKSFTGEGYRFVPEASKADQWVFRRDKAA</sequence>
<protein>
    <submittedName>
        <fullName evidence="1">Uncharacterized protein</fullName>
    </submittedName>
</protein>
<dbReference type="PANTHER" id="PTHR30283:SF4">
    <property type="entry name" value="PEROXIDE STRESS RESISTANCE PROTEIN YAAA"/>
    <property type="match status" value="1"/>
</dbReference>
<proteinExistence type="inferred from homology"/>
<accession>A0A1J5Q0I6</accession>
<dbReference type="InterPro" id="IPR005583">
    <property type="entry name" value="YaaA"/>
</dbReference>
<evidence type="ECO:0000313" key="1">
    <source>
        <dbReference type="EMBL" id="OIQ73535.1"/>
    </source>
</evidence>
<comment type="caution">
    <text evidence="1">The sequence shown here is derived from an EMBL/GenBank/DDBJ whole genome shotgun (WGS) entry which is preliminary data.</text>
</comment>
<name>A0A1J5Q0I6_9ZZZZ</name>
<dbReference type="EMBL" id="MLJW01002834">
    <property type="protein sequence ID" value="OIQ73535.1"/>
    <property type="molecule type" value="Genomic_DNA"/>
</dbReference>